<dbReference type="Gene3D" id="3.90.550.10">
    <property type="entry name" value="Spore Coat Polysaccharide Biosynthesis Protein SpsA, Chain A"/>
    <property type="match status" value="1"/>
</dbReference>
<feature type="domain" description="Nucleotidyl transferase" evidence="9">
    <location>
        <begin position="5"/>
        <end position="295"/>
    </location>
</feature>
<evidence type="ECO:0000256" key="7">
    <source>
        <dbReference type="ARBA" id="ARBA00047343"/>
    </source>
</evidence>
<comment type="caution">
    <text evidence="12">The sequence shown here is derived from an EMBL/GenBank/DDBJ whole genome shotgun (WGS) entry which is preliminary data.</text>
</comment>
<dbReference type="PANTHER" id="PTHR46390:SF1">
    <property type="entry name" value="MANNOSE-1-PHOSPHATE GUANYLYLTRANSFERASE"/>
    <property type="match status" value="1"/>
</dbReference>
<dbReference type="InterPro" id="IPR001538">
    <property type="entry name" value="Man6P_isomerase-2_C"/>
</dbReference>
<organism evidence="12 13">
    <name type="scientific">Zoogloea oleivorans</name>
    <dbReference type="NCBI Taxonomy" id="1552750"/>
    <lineage>
        <taxon>Bacteria</taxon>
        <taxon>Pseudomonadati</taxon>
        <taxon>Pseudomonadota</taxon>
        <taxon>Betaproteobacteria</taxon>
        <taxon>Rhodocyclales</taxon>
        <taxon>Zoogloeaceae</taxon>
        <taxon>Zoogloea</taxon>
    </lineage>
</organism>
<dbReference type="FunFam" id="2.60.120.10:FF:000032">
    <property type="entry name" value="Mannose-1-phosphate guanylyltransferase/mannose-6-phosphate isomerase"/>
    <property type="match status" value="1"/>
</dbReference>
<dbReference type="EMBL" id="SDKK01000017">
    <property type="protein sequence ID" value="TYC54650.1"/>
    <property type="molecule type" value="Genomic_DNA"/>
</dbReference>
<dbReference type="CDD" id="cd02509">
    <property type="entry name" value="GDP-M1P_Guanylyltransferase"/>
    <property type="match status" value="1"/>
</dbReference>
<evidence type="ECO:0000256" key="3">
    <source>
        <dbReference type="ARBA" id="ARBA00022679"/>
    </source>
</evidence>
<keyword evidence="12" id="KW-0413">Isomerase</keyword>
<keyword evidence="5" id="KW-0547">Nucleotide-binding</keyword>
<dbReference type="InterPro" id="IPR049577">
    <property type="entry name" value="GMPP_N"/>
</dbReference>
<dbReference type="OrthoDB" id="9806359at2"/>
<dbReference type="Pfam" id="PF22640">
    <property type="entry name" value="ManC_GMP_beta-helix"/>
    <property type="match status" value="1"/>
</dbReference>
<sequence>MELQSVILSGGSGTRLWPLSREQYPKQLLALVGDETMLQATAGRLAGFSGRLPVASAPIVVCNEEYRFVTAEQLRSTGRASRSIVLEPVGRNTAPALTLAVLAAGEADPVLLVMPADHVMRDLAGFQQAIDAGIPAALDGAIVTFGIVPDHAETGYGYIRFGAERADGSKSIASFVEKPDAVTAQRYLDSGEYLWNSGLFMMKASTWLKAMDHLQPAMAKACAAAWAAGSRDADFLRVDKEAFLACPSDSIDYAIMEKLAGASELGIAGCVVPMSAGWSDVGAWDALWEIADKDASGNVARGDVLFEDSRNTLVYAQDRMVACVGLDDAVIVETPDAVLVARKDKTQNVKQIVAALKLAKRSQASAHRKIHRPWGWYDSIDNGERFQVKRIVVNPGARLSLQMHHHRAEHWIVVKGTAEVTNGDKTFLLGENESTYIPLGHVHRLANPGKVPLEIIEVQSGSYLGEDDIVRFEDTYGRG</sequence>
<dbReference type="Gene3D" id="2.60.120.10">
    <property type="entry name" value="Jelly Rolls"/>
    <property type="match status" value="1"/>
</dbReference>
<keyword evidence="6" id="KW-0342">GTP-binding</keyword>
<dbReference type="EC" id="2.7.7.13" evidence="2"/>
<dbReference type="InterPro" id="IPR005835">
    <property type="entry name" value="NTP_transferase_dom"/>
</dbReference>
<feature type="domain" description="MannoseP isomerase/GMP-like beta-helix" evidence="11">
    <location>
        <begin position="308"/>
        <end position="356"/>
    </location>
</feature>
<dbReference type="Pfam" id="PF00483">
    <property type="entry name" value="NTP_transferase"/>
    <property type="match status" value="1"/>
</dbReference>
<evidence type="ECO:0000313" key="13">
    <source>
        <dbReference type="Proteomes" id="UP000389128"/>
    </source>
</evidence>
<dbReference type="GO" id="GO:0000271">
    <property type="term" value="P:polysaccharide biosynthetic process"/>
    <property type="evidence" value="ECO:0007669"/>
    <property type="project" value="InterPro"/>
</dbReference>
<dbReference type="AlphaFoldDB" id="A0A6C2CK59"/>
<dbReference type="GO" id="GO:0016853">
    <property type="term" value="F:isomerase activity"/>
    <property type="evidence" value="ECO:0007669"/>
    <property type="project" value="UniProtKB-KW"/>
</dbReference>
<dbReference type="InterPro" id="IPR014710">
    <property type="entry name" value="RmlC-like_jellyroll"/>
</dbReference>
<dbReference type="CDD" id="cd02213">
    <property type="entry name" value="cupin_PMI_typeII_C"/>
    <property type="match status" value="1"/>
</dbReference>
<protein>
    <recommendedName>
        <fullName evidence="2">mannose-1-phosphate guanylyltransferase</fullName>
        <ecNumber evidence="2">2.7.7.13</ecNumber>
    </recommendedName>
</protein>
<evidence type="ECO:0000256" key="1">
    <source>
        <dbReference type="ARBA" id="ARBA00006115"/>
    </source>
</evidence>
<dbReference type="SUPFAM" id="SSF53448">
    <property type="entry name" value="Nucleotide-diphospho-sugar transferases"/>
    <property type="match status" value="1"/>
</dbReference>
<evidence type="ECO:0000259" key="9">
    <source>
        <dbReference type="Pfam" id="PF00483"/>
    </source>
</evidence>
<dbReference type="Pfam" id="PF01050">
    <property type="entry name" value="MannoseP_isomer"/>
    <property type="match status" value="1"/>
</dbReference>
<accession>A0A6C2CK59</accession>
<evidence type="ECO:0000256" key="8">
    <source>
        <dbReference type="RuleBase" id="RU004190"/>
    </source>
</evidence>
<dbReference type="Proteomes" id="UP000389128">
    <property type="component" value="Unassembled WGS sequence"/>
</dbReference>
<evidence type="ECO:0000256" key="6">
    <source>
        <dbReference type="ARBA" id="ARBA00023134"/>
    </source>
</evidence>
<dbReference type="InterPro" id="IPR029044">
    <property type="entry name" value="Nucleotide-diphossugar_trans"/>
</dbReference>
<proteinExistence type="inferred from homology"/>
<reference evidence="12 13" key="1">
    <citation type="submission" date="2019-01" db="EMBL/GenBank/DDBJ databases">
        <title>Zoogloea oleivorans genome sequencing and assembly.</title>
        <authorList>
            <person name="Tancsics A."/>
            <person name="Farkas M."/>
            <person name="Kriszt B."/>
            <person name="Maroti G."/>
            <person name="Horvath B."/>
        </authorList>
    </citation>
    <scope>NUCLEOTIDE SEQUENCE [LARGE SCALE GENOMIC DNA]</scope>
    <source>
        <strain evidence="12 13">Buc</strain>
    </source>
</reference>
<evidence type="ECO:0000313" key="12">
    <source>
        <dbReference type="EMBL" id="TYC54650.1"/>
    </source>
</evidence>
<name>A0A6C2CK59_9RHOO</name>
<dbReference type="GO" id="GO:0004475">
    <property type="term" value="F:mannose-1-phosphate guanylyltransferase (GTP) activity"/>
    <property type="evidence" value="ECO:0007669"/>
    <property type="project" value="UniProtKB-EC"/>
</dbReference>
<dbReference type="InterPro" id="IPR006375">
    <property type="entry name" value="Man1P_GuaTrfase/Man6P_Isoase"/>
</dbReference>
<dbReference type="PANTHER" id="PTHR46390">
    <property type="entry name" value="MANNOSE-1-PHOSPHATE GUANYLYLTRANSFERASE"/>
    <property type="match status" value="1"/>
</dbReference>
<dbReference type="InterPro" id="IPR051161">
    <property type="entry name" value="Mannose-6P_isomerase_type2"/>
</dbReference>
<dbReference type="InterPro" id="IPR054566">
    <property type="entry name" value="ManC/GMP-like_b-helix"/>
</dbReference>
<comment type="catalytic activity">
    <reaction evidence="7">
        <text>alpha-D-mannose 1-phosphate + GTP + H(+) = GDP-alpha-D-mannose + diphosphate</text>
        <dbReference type="Rhea" id="RHEA:15229"/>
        <dbReference type="ChEBI" id="CHEBI:15378"/>
        <dbReference type="ChEBI" id="CHEBI:33019"/>
        <dbReference type="ChEBI" id="CHEBI:37565"/>
        <dbReference type="ChEBI" id="CHEBI:57527"/>
        <dbReference type="ChEBI" id="CHEBI:58409"/>
        <dbReference type="EC" id="2.7.7.13"/>
    </reaction>
</comment>
<dbReference type="InterPro" id="IPR011051">
    <property type="entry name" value="RmlC_Cupin_sf"/>
</dbReference>
<dbReference type="SUPFAM" id="SSF51182">
    <property type="entry name" value="RmlC-like cupins"/>
    <property type="match status" value="1"/>
</dbReference>
<dbReference type="FunFam" id="3.90.550.10:FF:000046">
    <property type="entry name" value="Mannose-1-phosphate guanylyltransferase (GDP)"/>
    <property type="match status" value="1"/>
</dbReference>
<evidence type="ECO:0000256" key="4">
    <source>
        <dbReference type="ARBA" id="ARBA00022695"/>
    </source>
</evidence>
<dbReference type="NCBIfam" id="TIGR01479">
    <property type="entry name" value="GMP_PMI"/>
    <property type="match status" value="1"/>
</dbReference>
<dbReference type="GO" id="GO:0005525">
    <property type="term" value="F:GTP binding"/>
    <property type="evidence" value="ECO:0007669"/>
    <property type="project" value="UniProtKB-KW"/>
</dbReference>
<evidence type="ECO:0000256" key="2">
    <source>
        <dbReference type="ARBA" id="ARBA00012387"/>
    </source>
</evidence>
<evidence type="ECO:0000259" key="11">
    <source>
        <dbReference type="Pfam" id="PF22640"/>
    </source>
</evidence>
<dbReference type="RefSeq" id="WP_148580344.1">
    <property type="nucleotide sequence ID" value="NZ_SDKK01000017.1"/>
</dbReference>
<keyword evidence="3 12" id="KW-0808">Transferase</keyword>
<keyword evidence="4 12" id="KW-0548">Nucleotidyltransferase</keyword>
<keyword evidence="13" id="KW-1185">Reference proteome</keyword>
<comment type="similarity">
    <text evidence="1 8">Belongs to the mannose-6-phosphate isomerase type 2 family.</text>
</comment>
<feature type="domain" description="Mannose-6-phosphate isomerase type II C-terminal" evidence="10">
    <location>
        <begin position="360"/>
        <end position="474"/>
    </location>
</feature>
<evidence type="ECO:0000259" key="10">
    <source>
        <dbReference type="Pfam" id="PF01050"/>
    </source>
</evidence>
<evidence type="ECO:0000256" key="5">
    <source>
        <dbReference type="ARBA" id="ARBA00022741"/>
    </source>
</evidence>
<dbReference type="GO" id="GO:0009298">
    <property type="term" value="P:GDP-mannose biosynthetic process"/>
    <property type="evidence" value="ECO:0007669"/>
    <property type="project" value="TreeGrafter"/>
</dbReference>
<gene>
    <name evidence="12" type="ORF">ETQ85_17320</name>
</gene>